<protein>
    <submittedName>
        <fullName evidence="3">NAD-dependent epimerase/dehydratase family protein</fullName>
    </submittedName>
</protein>
<evidence type="ECO:0000313" key="4">
    <source>
        <dbReference type="Proteomes" id="UP000321949"/>
    </source>
</evidence>
<organism evidence="3 4">
    <name type="scientific">Microbacterium saccharophilum</name>
    <dbReference type="NCBI Taxonomy" id="1213358"/>
    <lineage>
        <taxon>Bacteria</taxon>
        <taxon>Bacillati</taxon>
        <taxon>Actinomycetota</taxon>
        <taxon>Actinomycetes</taxon>
        <taxon>Micrococcales</taxon>
        <taxon>Microbacteriaceae</taxon>
        <taxon>Microbacterium</taxon>
    </lineage>
</organism>
<dbReference type="EMBL" id="VRSX01000001">
    <property type="protein sequence ID" value="TXK15642.1"/>
    <property type="molecule type" value="Genomic_DNA"/>
</dbReference>
<feature type="domain" description="NAD-dependent epimerase/dehydratase" evidence="2">
    <location>
        <begin position="4"/>
        <end position="215"/>
    </location>
</feature>
<dbReference type="InterPro" id="IPR001509">
    <property type="entry name" value="Epimerase_deHydtase"/>
</dbReference>
<proteinExistence type="inferred from homology"/>
<dbReference type="OrthoDB" id="9778052at2"/>
<sequence>MSTVVVTGAAGYLGHHVVRAVLDRGHEVVAAVRPGRGEGLDPRAVVVEADILAPDFDPAVWGAQPDAVVHLAWKDGFRHNSPAHMSQLSAHFDLLTRLAERGVARIVALGTMHEVGYWEGAIEADTPTAPLSQYGIAKDALRRALPLAVPETTSLAWARAYYIYGDDRRSESIFRKLLDAADAGRTEFPFTTGKNLYDFIRVEELGRQIAALTDAVEVTGTVNCSSGEPMSLAQKVEEFIAENDLGLSLQYGAFPDRAYDSPGVWGDATVIRSVMARDAAPAQ</sequence>
<evidence type="ECO:0000259" key="2">
    <source>
        <dbReference type="Pfam" id="PF01370"/>
    </source>
</evidence>
<dbReference type="Pfam" id="PF01370">
    <property type="entry name" value="Epimerase"/>
    <property type="match status" value="1"/>
</dbReference>
<dbReference type="SUPFAM" id="SSF51735">
    <property type="entry name" value="NAD(P)-binding Rossmann-fold domains"/>
    <property type="match status" value="1"/>
</dbReference>
<comment type="caution">
    <text evidence="3">The sequence shown here is derived from an EMBL/GenBank/DDBJ whole genome shotgun (WGS) entry which is preliminary data.</text>
</comment>
<evidence type="ECO:0000256" key="1">
    <source>
        <dbReference type="ARBA" id="ARBA00007637"/>
    </source>
</evidence>
<name>A0A5C8IBB8_9MICO</name>
<evidence type="ECO:0000313" key="3">
    <source>
        <dbReference type="EMBL" id="TXK15642.1"/>
    </source>
</evidence>
<accession>A0A5C8IBB8</accession>
<reference evidence="3 4" key="1">
    <citation type="submission" date="2019-08" db="EMBL/GenBank/DDBJ databases">
        <authorList>
            <person name="Dong K."/>
        </authorList>
    </citation>
    <scope>NUCLEOTIDE SEQUENCE [LARGE SCALE GENOMIC DNA]</scope>
    <source>
        <strain evidence="3 4">K-1</strain>
    </source>
</reference>
<dbReference type="InterPro" id="IPR036291">
    <property type="entry name" value="NAD(P)-bd_dom_sf"/>
</dbReference>
<dbReference type="AlphaFoldDB" id="A0A5C8IBB8"/>
<gene>
    <name evidence="3" type="ORF">FVP74_04455</name>
</gene>
<dbReference type="RefSeq" id="WP_147050206.1">
    <property type="nucleotide sequence ID" value="NZ_BKAH01000005.1"/>
</dbReference>
<comment type="similarity">
    <text evidence="1">Belongs to the NAD(P)-dependent epimerase/dehydratase family.</text>
</comment>
<keyword evidence="4" id="KW-1185">Reference proteome</keyword>
<dbReference type="Gene3D" id="3.40.50.720">
    <property type="entry name" value="NAD(P)-binding Rossmann-like Domain"/>
    <property type="match status" value="1"/>
</dbReference>
<dbReference type="Proteomes" id="UP000321949">
    <property type="component" value="Unassembled WGS sequence"/>
</dbReference>
<dbReference type="PANTHER" id="PTHR43000">
    <property type="entry name" value="DTDP-D-GLUCOSE 4,6-DEHYDRATASE-RELATED"/>
    <property type="match status" value="1"/>
</dbReference>